<dbReference type="CDD" id="cd06222">
    <property type="entry name" value="RNase_H_like"/>
    <property type="match status" value="1"/>
</dbReference>
<dbReference type="InterPro" id="IPR012337">
    <property type="entry name" value="RNaseH-like_sf"/>
</dbReference>
<feature type="region of interest" description="Disordered" evidence="1">
    <location>
        <begin position="187"/>
        <end position="255"/>
    </location>
</feature>
<dbReference type="InterPro" id="IPR026960">
    <property type="entry name" value="RVT-Znf"/>
</dbReference>
<evidence type="ECO:0000259" key="3">
    <source>
        <dbReference type="Pfam" id="PF13966"/>
    </source>
</evidence>
<evidence type="ECO:0000259" key="2">
    <source>
        <dbReference type="Pfam" id="PF13456"/>
    </source>
</evidence>
<dbReference type="Pfam" id="PF13966">
    <property type="entry name" value="zf-RVT"/>
    <property type="match status" value="1"/>
</dbReference>
<protein>
    <submittedName>
        <fullName evidence="4">RNase H family protein</fullName>
    </submittedName>
</protein>
<dbReference type="PANTHER" id="PTHR46250:SF15">
    <property type="entry name" value="OS01G0523800 PROTEIN"/>
    <property type="match status" value="1"/>
</dbReference>
<dbReference type="GO" id="GO:0004523">
    <property type="term" value="F:RNA-DNA hybrid ribonuclease activity"/>
    <property type="evidence" value="ECO:0007669"/>
    <property type="project" value="InterPro"/>
</dbReference>
<dbReference type="AlphaFoldDB" id="Q0KIQ6"/>
<accession>Q0KIQ6</accession>
<dbReference type="GO" id="GO:0003676">
    <property type="term" value="F:nucleic acid binding"/>
    <property type="evidence" value="ECO:0007669"/>
    <property type="project" value="InterPro"/>
</dbReference>
<name>Q0KIQ6_SOLDE</name>
<dbReference type="SUPFAM" id="SSF53098">
    <property type="entry name" value="Ribonuclease H-like"/>
    <property type="match status" value="1"/>
</dbReference>
<dbReference type="Gene3D" id="3.30.420.10">
    <property type="entry name" value="Ribonuclease H-like superfamily/Ribonuclease H"/>
    <property type="match status" value="1"/>
</dbReference>
<organism evidence="4">
    <name type="scientific">Solanum demissum</name>
    <name type="common">Wild potato</name>
    <dbReference type="NCBI Taxonomy" id="50514"/>
    <lineage>
        <taxon>Eukaryota</taxon>
        <taxon>Viridiplantae</taxon>
        <taxon>Streptophyta</taxon>
        <taxon>Embryophyta</taxon>
        <taxon>Tracheophyta</taxon>
        <taxon>Spermatophyta</taxon>
        <taxon>Magnoliopsida</taxon>
        <taxon>eudicotyledons</taxon>
        <taxon>Gunneridae</taxon>
        <taxon>Pentapetalae</taxon>
        <taxon>asterids</taxon>
        <taxon>lamiids</taxon>
        <taxon>Solanales</taxon>
        <taxon>Solanaceae</taxon>
        <taxon>Solanoideae</taxon>
        <taxon>Solaneae</taxon>
        <taxon>Solanum</taxon>
    </lineage>
</organism>
<feature type="domain" description="Reverse transcriptase zinc-binding" evidence="3">
    <location>
        <begin position="548"/>
        <end position="633"/>
    </location>
</feature>
<sequence length="945" mass="109274">MEVDPLEIDVEEQVEYQQDNIDVVESSQEWTTWRDELAQSIADNGTFRPGYLMELEHYLCERHPESGLKGEPHVNSKLKFWKRSYASLSLLKGRSGLGFQYSDGTIINDDPKKWDKLLKDEPGASNMNTKKWPLFADWEEFFGKDRATGEHAEGPLDAVEDILKSQTSGLSTDMSLGFLINVDDDEYEDEASHGPNAPTEEAENTDTRHNFTQTTENEYARGSPCEHTGPSEKQGEYAKTSSSSVNEKEKGKKRKRIVENVNETFFKSMAKVMKNFTESQDKRIGSLIDKIGNRDHSDMHGQIYSIIESPTFDLYTIEQRIKAKKVICEDVKNMEIFLRMGELERQTMMFMSFCFSFDRDCCNFGKVSWLLLIKHMCLENLHNYRKNLVLQRGKIFGPAWRLQRELLQDLKKSGIGLRNLSPISDSVAYKRVHPVAKAKSSKQSHTWSKMLKIRHSVENNILWIIYAGNVSMWWDNWMGNGALSNILPPPSHYNKDNVKDFIHKREWDFDKLSDILPPQVVNQIVSIPIGDPNQSDYAIWIPSENGHFTTKSAYVDCSNTREKNDMRNKIWHGKFPFKMSFLTWRLVQNKLPFYDTVGKFVDNIDSNCVCCKNMKTETINHVFLNSDVASYLWKKFGGTLGIDTRASSTINLLKTWWNVQTHNSIHNVIIHTLPILIFWEIWKRRCACKYGDQKKMWYRTMENHVWWNLKMSLRMTFPSFEIGNSWRDLLNKVESLRPYPKWKIVHWNTPNINCVKINTDGSFSSGNAGLGWIVRDHTRRMIMAFSIPSSCSSNNLAEALAARFGILWCLQQGFHNCYLELDSKLVVDMVRNGQATNLKIKGVVEDIIQVVAKMNCEVNHCYREANQVADALAKHAVISNEAHMYHDWRDIPKLAVGSYQLDKMQMPSIRIRYDKSNFFKYYVDRLDLVLKWVTGGFSMLDGLSS</sequence>
<evidence type="ECO:0000313" key="4">
    <source>
        <dbReference type="EMBL" id="ABI34321.1"/>
    </source>
</evidence>
<dbReference type="InterPro" id="IPR002156">
    <property type="entry name" value="RNaseH_domain"/>
</dbReference>
<dbReference type="PANTHER" id="PTHR46250">
    <property type="entry name" value="MYB/SANT-LIKE DNA-BINDING DOMAIN PROTEIN-RELATED"/>
    <property type="match status" value="1"/>
</dbReference>
<dbReference type="InterPro" id="IPR036397">
    <property type="entry name" value="RNaseH_sf"/>
</dbReference>
<proteinExistence type="predicted"/>
<gene>
    <name evidence="4" type="ORF">SDM1_34t00009</name>
</gene>
<reference evidence="4" key="1">
    <citation type="submission" date="2004-05" db="EMBL/GenBank/DDBJ databases">
        <authorList>
            <person name="Buell R."/>
            <person name="Liu J."/>
            <person name="Childs K."/>
            <person name="Zaborsky J."/>
            <person name="Tallon L."/>
            <person name="Wirtz U."/>
            <person name="Wei F."/>
            <person name="Kuang H."/>
            <person name="Zhang P."/>
            <person name="Marano M."/>
            <person name="Baker B."/>
        </authorList>
    </citation>
    <scope>NUCLEOTIDE SEQUENCE</scope>
</reference>
<evidence type="ECO:0000256" key="1">
    <source>
        <dbReference type="SAM" id="MobiDB-lite"/>
    </source>
</evidence>
<dbReference type="InterPro" id="IPR044730">
    <property type="entry name" value="RNase_H-like_dom_plant"/>
</dbReference>
<reference evidence="4" key="2">
    <citation type="submission" date="2006-08" db="EMBL/GenBank/DDBJ databases">
        <authorList>
            <person name="Childs K."/>
        </authorList>
    </citation>
    <scope>NUCLEOTIDE SEQUENCE</scope>
</reference>
<dbReference type="EMBL" id="AC149288">
    <property type="protein sequence ID" value="ABI34321.1"/>
    <property type="molecule type" value="Genomic_DNA"/>
</dbReference>
<feature type="domain" description="RNase H type-1" evidence="2">
    <location>
        <begin position="758"/>
        <end position="876"/>
    </location>
</feature>
<dbReference type="Pfam" id="PF13456">
    <property type="entry name" value="RVT_3"/>
    <property type="match status" value="1"/>
</dbReference>